<gene>
    <name evidence="2" type="ORF">L1049_010143</name>
</gene>
<sequence length="109" mass="12244">MVLWAEICSYIGTVSFYRCFAVYSLVYRSCCSFLSLMKLLLYQKNIGTVSYLASWWSKRPTKLAGQDLKSNSAYISGKVWPTFMKGNLVYKEGKHISAACGVPILASFS</sequence>
<keyword evidence="1" id="KW-1133">Transmembrane helix</keyword>
<proteinExistence type="predicted"/>
<organism evidence="2 3">
    <name type="scientific">Liquidambar formosana</name>
    <name type="common">Formosan gum</name>
    <dbReference type="NCBI Taxonomy" id="63359"/>
    <lineage>
        <taxon>Eukaryota</taxon>
        <taxon>Viridiplantae</taxon>
        <taxon>Streptophyta</taxon>
        <taxon>Embryophyta</taxon>
        <taxon>Tracheophyta</taxon>
        <taxon>Spermatophyta</taxon>
        <taxon>Magnoliopsida</taxon>
        <taxon>eudicotyledons</taxon>
        <taxon>Gunneridae</taxon>
        <taxon>Pentapetalae</taxon>
        <taxon>Saxifragales</taxon>
        <taxon>Altingiaceae</taxon>
        <taxon>Liquidambar</taxon>
    </lineage>
</organism>
<keyword evidence="1" id="KW-0472">Membrane</keyword>
<reference evidence="2 3" key="1">
    <citation type="journal article" date="2024" name="Plant J.">
        <title>Genome sequences and population genomics reveal climatic adaptation and genomic divergence between two closely related sweetgum species.</title>
        <authorList>
            <person name="Xu W.Q."/>
            <person name="Ren C.Q."/>
            <person name="Zhang X.Y."/>
            <person name="Comes H.P."/>
            <person name="Liu X.H."/>
            <person name="Li Y.G."/>
            <person name="Kettle C.J."/>
            <person name="Jalonen R."/>
            <person name="Gaisberger H."/>
            <person name="Ma Y.Z."/>
            <person name="Qiu Y.X."/>
        </authorList>
    </citation>
    <scope>NUCLEOTIDE SEQUENCE [LARGE SCALE GENOMIC DNA]</scope>
    <source>
        <strain evidence="2">Hangzhou</strain>
    </source>
</reference>
<dbReference type="EMBL" id="JBBPBK010000016">
    <property type="protein sequence ID" value="KAK9267710.1"/>
    <property type="molecule type" value="Genomic_DNA"/>
</dbReference>
<evidence type="ECO:0000313" key="2">
    <source>
        <dbReference type="EMBL" id="KAK9267710.1"/>
    </source>
</evidence>
<keyword evidence="1" id="KW-0812">Transmembrane</keyword>
<comment type="caution">
    <text evidence="2">The sequence shown here is derived from an EMBL/GenBank/DDBJ whole genome shotgun (WGS) entry which is preliminary data.</text>
</comment>
<feature type="transmembrane region" description="Helical" evidence="1">
    <location>
        <begin position="20"/>
        <end position="41"/>
    </location>
</feature>
<keyword evidence="3" id="KW-1185">Reference proteome</keyword>
<protein>
    <submittedName>
        <fullName evidence="2">Uncharacterized protein</fullName>
    </submittedName>
</protein>
<evidence type="ECO:0000313" key="3">
    <source>
        <dbReference type="Proteomes" id="UP001415857"/>
    </source>
</evidence>
<dbReference type="Proteomes" id="UP001415857">
    <property type="component" value="Unassembled WGS sequence"/>
</dbReference>
<dbReference type="AlphaFoldDB" id="A0AAP0N9Q1"/>
<evidence type="ECO:0000256" key="1">
    <source>
        <dbReference type="SAM" id="Phobius"/>
    </source>
</evidence>
<accession>A0AAP0N9Q1</accession>
<name>A0AAP0N9Q1_LIQFO</name>